<dbReference type="PANTHER" id="PTHR48097">
    <property type="entry name" value="L-THREONINE ALDOLASE-RELATED"/>
    <property type="match status" value="1"/>
</dbReference>
<evidence type="ECO:0000313" key="2">
    <source>
        <dbReference type="Ensembl" id="ENSACDP00005020081.1"/>
    </source>
</evidence>
<feature type="compositionally biased region" description="Low complexity" evidence="1">
    <location>
        <begin position="318"/>
        <end position="330"/>
    </location>
</feature>
<proteinExistence type="predicted"/>
<name>A0A8B9EFN8_ANSCY</name>
<feature type="region of interest" description="Disordered" evidence="1">
    <location>
        <begin position="399"/>
        <end position="430"/>
    </location>
</feature>
<dbReference type="InterPro" id="IPR015422">
    <property type="entry name" value="PyrdxlP-dep_Trfase_small"/>
</dbReference>
<feature type="compositionally biased region" description="Pro residues" evidence="1">
    <location>
        <begin position="118"/>
        <end position="132"/>
    </location>
</feature>
<evidence type="ECO:0000313" key="3">
    <source>
        <dbReference type="Proteomes" id="UP000694521"/>
    </source>
</evidence>
<dbReference type="Proteomes" id="UP000694521">
    <property type="component" value="Unplaced"/>
</dbReference>
<sequence length="555" mass="57488">MATGESPVEKAARCSCSAGCLSCCAQPIQPKASAVQRDSGQTPEPLSCFPLRMTKPLTGGEGTHARPSSCSINLYPAHFPALRMSRALLCAAGRVRVGSAPALATWVYEAGRAGRAPPAAPHPCPAPLPPARQAPRAHRPAPRSDHLQRSPRVSPPVPQEMSCCRAVPRQAPEPQGRGHPQPSLHLPARAARGHAAPSRPLCAPVMCHCQRRGAQLLLGAGAHLHVYEHGGAAQVGAGLRPQRGAGAPCGDGGLLLPSSGCRGRGEGSGPARGWRWKQGQRGRGGQGRPPPALLPGRRWPGCTPRRCRTCPTAPSTWSSWSWPSARPTAAGTIPAPSSSAWRTRTARRGAGCCPSPTSSRWEPAVGGTEGLAEGLAAAAPGGTGGSRWHRRLLGPCPGSPARGALRAAGAHGRGAADERGSGPGRGAGADHPALRLGVPVLLQGIQELKSPLCSVSLPAVETNMVMVAVTGGWPSPAELCTYMRAVSEEELAETGHAVSVLLFPWSAHTLRAVWHRDVSAHDTELALNKLGFVARKCQERLALGLGPGPPSAAGH</sequence>
<dbReference type="GO" id="GO:0005829">
    <property type="term" value="C:cytosol"/>
    <property type="evidence" value="ECO:0007669"/>
    <property type="project" value="TreeGrafter"/>
</dbReference>
<feature type="region of interest" description="Disordered" evidence="1">
    <location>
        <begin position="114"/>
        <end position="192"/>
    </location>
</feature>
<reference evidence="2" key="2">
    <citation type="submission" date="2025-09" db="UniProtKB">
        <authorList>
            <consortium name="Ensembl"/>
        </authorList>
    </citation>
    <scope>IDENTIFICATION</scope>
</reference>
<protein>
    <submittedName>
        <fullName evidence="2">Uncharacterized protein</fullName>
    </submittedName>
</protein>
<accession>A0A8B9EFN8</accession>
<keyword evidence="3" id="KW-1185">Reference proteome</keyword>
<dbReference type="GO" id="GO:0006545">
    <property type="term" value="P:glycine biosynthetic process"/>
    <property type="evidence" value="ECO:0007669"/>
    <property type="project" value="TreeGrafter"/>
</dbReference>
<dbReference type="Gene3D" id="3.90.1150.10">
    <property type="entry name" value="Aspartate Aminotransferase, domain 1"/>
    <property type="match status" value="1"/>
</dbReference>
<feature type="region of interest" description="Disordered" evidence="1">
    <location>
        <begin position="260"/>
        <end position="298"/>
    </location>
</feature>
<organism evidence="2 3">
    <name type="scientific">Anser cygnoides</name>
    <name type="common">Swan goose</name>
    <dbReference type="NCBI Taxonomy" id="8845"/>
    <lineage>
        <taxon>Eukaryota</taxon>
        <taxon>Metazoa</taxon>
        <taxon>Chordata</taxon>
        <taxon>Craniata</taxon>
        <taxon>Vertebrata</taxon>
        <taxon>Euteleostomi</taxon>
        <taxon>Archelosauria</taxon>
        <taxon>Archosauria</taxon>
        <taxon>Dinosauria</taxon>
        <taxon>Saurischia</taxon>
        <taxon>Theropoda</taxon>
        <taxon>Coelurosauria</taxon>
        <taxon>Aves</taxon>
        <taxon>Neognathae</taxon>
        <taxon>Galloanserae</taxon>
        <taxon>Anseriformes</taxon>
        <taxon>Anatidae</taxon>
        <taxon>Anserinae</taxon>
        <taxon>Anser</taxon>
    </lineage>
</organism>
<dbReference type="GO" id="GO:0006567">
    <property type="term" value="P:L-threonine catabolic process"/>
    <property type="evidence" value="ECO:0007669"/>
    <property type="project" value="TreeGrafter"/>
</dbReference>
<dbReference type="GO" id="GO:0008732">
    <property type="term" value="F:L-allo-threonine aldolase activity"/>
    <property type="evidence" value="ECO:0007669"/>
    <property type="project" value="TreeGrafter"/>
</dbReference>
<reference evidence="2" key="1">
    <citation type="submission" date="2025-08" db="UniProtKB">
        <authorList>
            <consortium name="Ensembl"/>
        </authorList>
    </citation>
    <scope>IDENTIFICATION</scope>
</reference>
<dbReference type="PANTHER" id="PTHR48097:SF9">
    <property type="entry name" value="L-THREONINE ALDOLASE"/>
    <property type="match status" value="1"/>
</dbReference>
<dbReference type="AlphaFoldDB" id="A0A8B9EFN8"/>
<feature type="region of interest" description="Disordered" evidence="1">
    <location>
        <begin position="318"/>
        <end position="365"/>
    </location>
</feature>
<evidence type="ECO:0000256" key="1">
    <source>
        <dbReference type="SAM" id="MobiDB-lite"/>
    </source>
</evidence>
<feature type="compositionally biased region" description="Low complexity" evidence="1">
    <location>
        <begin position="401"/>
        <end position="410"/>
    </location>
</feature>
<dbReference type="Ensembl" id="ENSACDT00005024007.1">
    <property type="protein sequence ID" value="ENSACDP00005020081.1"/>
    <property type="gene ID" value="ENSACDG00005014541.1"/>
</dbReference>